<name>A0A1I3E7Y2_9LACT</name>
<sequence length="42" mass="4896">MIIKDRLFSVVLLKESTLLEQKNMDNTKIFEESIILLETDIA</sequence>
<proteinExistence type="predicted"/>
<dbReference type="AlphaFoldDB" id="A0A1I3E7Y2"/>
<keyword evidence="2" id="KW-1185">Reference proteome</keyword>
<dbReference type="EMBL" id="FOQE01000078">
    <property type="protein sequence ID" value="SFH95065.1"/>
    <property type="molecule type" value="Genomic_DNA"/>
</dbReference>
<organism evidence="1 2">
    <name type="scientific">Pisciglobus halotolerans</name>
    <dbReference type="NCBI Taxonomy" id="745365"/>
    <lineage>
        <taxon>Bacteria</taxon>
        <taxon>Bacillati</taxon>
        <taxon>Bacillota</taxon>
        <taxon>Bacilli</taxon>
        <taxon>Lactobacillales</taxon>
        <taxon>Carnobacteriaceae</taxon>
    </lineage>
</organism>
<gene>
    <name evidence="1" type="ORF">SAMN04489868_1783</name>
</gene>
<dbReference type="RefSeq" id="WP_281246076.1">
    <property type="nucleotide sequence ID" value="NZ_FOQE01000078.1"/>
</dbReference>
<dbReference type="Proteomes" id="UP000198668">
    <property type="component" value="Unassembled WGS sequence"/>
</dbReference>
<accession>A0A1I3E7Y2</accession>
<evidence type="ECO:0000313" key="1">
    <source>
        <dbReference type="EMBL" id="SFH95065.1"/>
    </source>
</evidence>
<protein>
    <submittedName>
        <fullName evidence="1">Uncharacterized protein</fullName>
    </submittedName>
</protein>
<reference evidence="1 2" key="1">
    <citation type="submission" date="2016-10" db="EMBL/GenBank/DDBJ databases">
        <authorList>
            <person name="de Groot N.N."/>
        </authorList>
    </citation>
    <scope>NUCLEOTIDE SEQUENCE [LARGE SCALE GENOMIC DNA]</scope>
    <source>
        <strain evidence="1 2">DSM 27630</strain>
    </source>
</reference>
<evidence type="ECO:0000313" key="2">
    <source>
        <dbReference type="Proteomes" id="UP000198668"/>
    </source>
</evidence>